<evidence type="ECO:0000256" key="10">
    <source>
        <dbReference type="ARBA" id="ARBA00023277"/>
    </source>
</evidence>
<dbReference type="PANTHER" id="PTHR42742">
    <property type="entry name" value="TRANSCRIPTIONAL REPRESSOR MPRA"/>
    <property type="match status" value="1"/>
</dbReference>
<evidence type="ECO:0000313" key="14">
    <source>
        <dbReference type="Proteomes" id="UP000265618"/>
    </source>
</evidence>
<evidence type="ECO:0000256" key="8">
    <source>
        <dbReference type="ARBA" id="ARBA00022840"/>
    </source>
</evidence>
<dbReference type="Gene3D" id="3.30.420.40">
    <property type="match status" value="2"/>
</dbReference>
<dbReference type="GO" id="GO:0005524">
    <property type="term" value="F:ATP binding"/>
    <property type="evidence" value="ECO:0007669"/>
    <property type="project" value="UniProtKB-KW"/>
</dbReference>
<keyword evidence="6" id="KW-0418">Kinase</keyword>
<protein>
    <recommendedName>
        <fullName evidence="11">fructokinase</fullName>
        <ecNumber evidence="11">2.7.1.4</ecNumber>
    </recommendedName>
</protein>
<dbReference type="InterPro" id="IPR051804">
    <property type="entry name" value="Carb_Metab_Reg_Kinase/Isom"/>
</dbReference>
<evidence type="ECO:0000256" key="12">
    <source>
        <dbReference type="ARBA" id="ARBA00048451"/>
    </source>
</evidence>
<evidence type="ECO:0000256" key="2">
    <source>
        <dbReference type="ARBA" id="ARBA00006479"/>
    </source>
</evidence>
<sequence length="336" mass="36069">MMMSFKQSNQPISMPMYAGLECGGTTCRVSFASPTPEDILEKHVIPTTTPEETLHAVETLLADRQFDALGIASFGPIVLDKTSPDYGMISTTPKPHWANTHLLRHFQRRYPDTPIAIDTDVNAPAIAESAYGPKHLRGKRVVYVTIGTGVGAGMFLPQTQISEEATPSDVLKVALSMPHSCAEAGHIMPPLHKHDLPGGLYPAKGDRQDGFKGVCPFHGRCLEGLVAAPSLAQRLGVPQADLAVIDDSHELWDVAAHYLSQLCLSITLIASPDVIVLGGGVMGRTILYEKIRTEFKSILNGYMPVGDVDKYIISSKWGGSAGVVGALTMAAVALEE</sequence>
<comment type="caution">
    <text evidence="13">The sequence shown here is derived from an EMBL/GenBank/DDBJ whole genome shotgun (WGS) entry which is preliminary data.</text>
</comment>
<dbReference type="OrthoDB" id="10260668at2759"/>
<keyword evidence="5" id="KW-0547">Nucleotide-binding</keyword>
<keyword evidence="3" id="KW-0808">Transferase</keyword>
<organism evidence="13 14">
    <name type="scientific">Kipferlia bialata</name>
    <dbReference type="NCBI Taxonomy" id="797122"/>
    <lineage>
        <taxon>Eukaryota</taxon>
        <taxon>Metamonada</taxon>
        <taxon>Carpediemonas-like organisms</taxon>
        <taxon>Kipferlia</taxon>
    </lineage>
</organism>
<dbReference type="Proteomes" id="UP000265618">
    <property type="component" value="Unassembled WGS sequence"/>
</dbReference>
<evidence type="ECO:0000256" key="9">
    <source>
        <dbReference type="ARBA" id="ARBA00022842"/>
    </source>
</evidence>
<evidence type="ECO:0000313" key="13">
    <source>
        <dbReference type="EMBL" id="GIQ86546.1"/>
    </source>
</evidence>
<keyword evidence="7" id="KW-0862">Zinc</keyword>
<gene>
    <name evidence="13" type="ORF">KIPB_008421</name>
</gene>
<evidence type="ECO:0000256" key="6">
    <source>
        <dbReference type="ARBA" id="ARBA00022777"/>
    </source>
</evidence>
<dbReference type="EMBL" id="BDIP01002605">
    <property type="protein sequence ID" value="GIQ86546.1"/>
    <property type="molecule type" value="Genomic_DNA"/>
</dbReference>
<comment type="similarity">
    <text evidence="2">Belongs to the ROK (NagC/XylR) family.</text>
</comment>
<keyword evidence="10" id="KW-0119">Carbohydrate metabolism</keyword>
<dbReference type="AlphaFoldDB" id="A0A9K3GLA8"/>
<dbReference type="PANTHER" id="PTHR42742:SF3">
    <property type="entry name" value="FRUCTOKINASE"/>
    <property type="match status" value="1"/>
</dbReference>
<dbReference type="Pfam" id="PF00480">
    <property type="entry name" value="ROK"/>
    <property type="match status" value="2"/>
</dbReference>
<comment type="catalytic activity">
    <reaction evidence="12">
        <text>D-fructose + ATP = D-fructose 6-phosphate + ADP + H(+)</text>
        <dbReference type="Rhea" id="RHEA:16125"/>
        <dbReference type="ChEBI" id="CHEBI:15378"/>
        <dbReference type="ChEBI" id="CHEBI:30616"/>
        <dbReference type="ChEBI" id="CHEBI:37721"/>
        <dbReference type="ChEBI" id="CHEBI:61527"/>
        <dbReference type="ChEBI" id="CHEBI:456216"/>
        <dbReference type="EC" id="2.7.1.4"/>
    </reaction>
</comment>
<dbReference type="CDD" id="cd24067">
    <property type="entry name" value="ASKHA_NBD_ROK_BsFRK-like"/>
    <property type="match status" value="1"/>
</dbReference>
<keyword evidence="4" id="KW-0479">Metal-binding</keyword>
<dbReference type="GO" id="GO:0008865">
    <property type="term" value="F:fructokinase activity"/>
    <property type="evidence" value="ECO:0007669"/>
    <property type="project" value="UniProtKB-EC"/>
</dbReference>
<evidence type="ECO:0000256" key="4">
    <source>
        <dbReference type="ARBA" id="ARBA00022723"/>
    </source>
</evidence>
<evidence type="ECO:0000256" key="11">
    <source>
        <dbReference type="ARBA" id="ARBA00038887"/>
    </source>
</evidence>
<dbReference type="EC" id="2.7.1.4" evidence="11"/>
<keyword evidence="9" id="KW-0460">Magnesium</keyword>
<evidence type="ECO:0000256" key="1">
    <source>
        <dbReference type="ARBA" id="ARBA00001946"/>
    </source>
</evidence>
<dbReference type="InterPro" id="IPR043129">
    <property type="entry name" value="ATPase_NBD"/>
</dbReference>
<dbReference type="InterPro" id="IPR000600">
    <property type="entry name" value="ROK"/>
</dbReference>
<keyword evidence="14" id="KW-1185">Reference proteome</keyword>
<dbReference type="FunFam" id="3.30.420.40:FF:000153">
    <property type="entry name" value="Putative fructokinase"/>
    <property type="match status" value="1"/>
</dbReference>
<accession>A0A9K3GLA8</accession>
<keyword evidence="8" id="KW-0067">ATP-binding</keyword>
<evidence type="ECO:0000256" key="7">
    <source>
        <dbReference type="ARBA" id="ARBA00022833"/>
    </source>
</evidence>
<comment type="cofactor">
    <cofactor evidence="1">
        <name>Mg(2+)</name>
        <dbReference type="ChEBI" id="CHEBI:18420"/>
    </cofactor>
</comment>
<name>A0A9K3GLA8_9EUKA</name>
<dbReference type="GO" id="GO:0046872">
    <property type="term" value="F:metal ion binding"/>
    <property type="evidence" value="ECO:0007669"/>
    <property type="project" value="UniProtKB-KW"/>
</dbReference>
<evidence type="ECO:0000256" key="3">
    <source>
        <dbReference type="ARBA" id="ARBA00022679"/>
    </source>
</evidence>
<proteinExistence type="inferred from homology"/>
<reference evidence="13 14" key="1">
    <citation type="journal article" date="2018" name="PLoS ONE">
        <title>The draft genome of Kipferlia bialata reveals reductive genome evolution in fornicate parasites.</title>
        <authorList>
            <person name="Tanifuji G."/>
            <person name="Takabayashi S."/>
            <person name="Kume K."/>
            <person name="Takagi M."/>
            <person name="Nakayama T."/>
            <person name="Kamikawa R."/>
            <person name="Inagaki Y."/>
            <person name="Hashimoto T."/>
        </authorList>
    </citation>
    <scope>NUCLEOTIDE SEQUENCE [LARGE SCALE GENOMIC DNA]</scope>
    <source>
        <strain evidence="13">NY0173</strain>
    </source>
</reference>
<dbReference type="SUPFAM" id="SSF53067">
    <property type="entry name" value="Actin-like ATPase domain"/>
    <property type="match status" value="1"/>
</dbReference>
<evidence type="ECO:0000256" key="5">
    <source>
        <dbReference type="ARBA" id="ARBA00022741"/>
    </source>
</evidence>